<dbReference type="InterPro" id="IPR011042">
    <property type="entry name" value="6-blade_b-propeller_TolB-like"/>
</dbReference>
<proteinExistence type="predicted"/>
<accession>A0ABU9E8N1</accession>
<keyword evidence="2" id="KW-1185">Reference proteome</keyword>
<dbReference type="Gene3D" id="2.120.10.30">
    <property type="entry name" value="TolB, C-terminal domain"/>
    <property type="match status" value="1"/>
</dbReference>
<dbReference type="RefSeq" id="WP_405279442.1">
    <property type="nucleotide sequence ID" value="NZ_CP144380.1"/>
</dbReference>
<evidence type="ECO:0000313" key="2">
    <source>
        <dbReference type="Proteomes" id="UP001484239"/>
    </source>
</evidence>
<reference evidence="1 2" key="1">
    <citation type="submission" date="2024-02" db="EMBL/GenBank/DDBJ databases">
        <title>A novel Gemmatimonadota bacterium.</title>
        <authorList>
            <person name="Du Z.-J."/>
            <person name="Ye Y.-Q."/>
        </authorList>
    </citation>
    <scope>NUCLEOTIDE SEQUENCE [LARGE SCALE GENOMIC DNA]</scope>
    <source>
        <strain evidence="1 2">DH-20</strain>
    </source>
</reference>
<dbReference type="EMBL" id="JBBHLI010000003">
    <property type="protein sequence ID" value="MEK9500871.1"/>
    <property type="molecule type" value="Genomic_DNA"/>
</dbReference>
<dbReference type="PROSITE" id="PS51257">
    <property type="entry name" value="PROKAR_LIPOPROTEIN"/>
    <property type="match status" value="1"/>
</dbReference>
<gene>
    <name evidence="1" type="ORF">WI372_07775</name>
</gene>
<protein>
    <recommendedName>
        <fullName evidence="3">6-bladed beta-propeller</fullName>
    </recommendedName>
</protein>
<dbReference type="SUPFAM" id="SSF101898">
    <property type="entry name" value="NHL repeat"/>
    <property type="match status" value="1"/>
</dbReference>
<name>A0ABU9E8N1_9BACT</name>
<organism evidence="1 2">
    <name type="scientific">Gaopeijia maritima</name>
    <dbReference type="NCBI Taxonomy" id="3119007"/>
    <lineage>
        <taxon>Bacteria</taxon>
        <taxon>Pseudomonadati</taxon>
        <taxon>Gemmatimonadota</taxon>
        <taxon>Longimicrobiia</taxon>
        <taxon>Gaopeijiales</taxon>
        <taxon>Gaopeijiaceae</taxon>
        <taxon>Gaopeijia</taxon>
    </lineage>
</organism>
<dbReference type="Proteomes" id="UP001484239">
    <property type="component" value="Unassembled WGS sequence"/>
</dbReference>
<comment type="caution">
    <text evidence="1">The sequence shown here is derived from an EMBL/GenBank/DDBJ whole genome shotgun (WGS) entry which is preliminary data.</text>
</comment>
<evidence type="ECO:0008006" key="3">
    <source>
        <dbReference type="Google" id="ProtNLM"/>
    </source>
</evidence>
<evidence type="ECO:0000313" key="1">
    <source>
        <dbReference type="EMBL" id="MEK9500871.1"/>
    </source>
</evidence>
<sequence>MAGSRLRRSPSSSRVGALAFFALSFVSCGERSAPERTAGNSDGAGHTEAPGALRFDSSGVEIVVSRNVVALEDVGWRISSRPSVVIGAANTSSGELYRVSGAKVSTSDDHVLIADGGRRQVVAFDFGGYERRSFGGRGRGPGEFEEIALVPAPGSDSLVAWDSRLRRLHLVSEDLGDARTLVPEGRPPARPPLGFTGGHLLVENMLITPFKDGANAFPQVFSWFEPESGRKVDILSVSLETMYSVSPRGGGPRTSGVIPFVPRPAAAVGIGEAFFIRDEKPEVAVIDLAGRTQRILRVPGYEGPEVTDEMVAEHRRHEYGDSWNSAVVDQLYEAMTPPSRAPAFDAVVFDLTGRVWVRTVPVEVEPADSGGGGIPWLVFDESGEVLGQILIPSGLEVTEIGESHVLGVVVDDFGVERVVSYDLERAGEASP</sequence>